<evidence type="ECO:0000313" key="2">
    <source>
        <dbReference type="Proteomes" id="UP000800038"/>
    </source>
</evidence>
<protein>
    <submittedName>
        <fullName evidence="1">Uncharacterized protein</fullName>
    </submittedName>
</protein>
<dbReference type="Proteomes" id="UP000800038">
    <property type="component" value="Unassembled WGS sequence"/>
</dbReference>
<sequence>MRITGRRTSVTDVSKTRRTLSQRPSLDVYHLSLPITWCTLLSAALIAVNGEVVVGEQVVKIARREAGSRSTPNPWHSLGSAGLQGLPIRRTSFAKKLTRLVHCTGNSVVP</sequence>
<name>A0A6A5T7R4_9PLEO</name>
<dbReference type="EMBL" id="ML975997">
    <property type="protein sequence ID" value="KAF1947872.1"/>
    <property type="molecule type" value="Genomic_DNA"/>
</dbReference>
<accession>A0A6A5T7R4</accession>
<evidence type="ECO:0000313" key="1">
    <source>
        <dbReference type="EMBL" id="KAF1947872.1"/>
    </source>
</evidence>
<gene>
    <name evidence="1" type="ORF">EJ02DRAFT_7371</name>
</gene>
<dbReference type="AlphaFoldDB" id="A0A6A5T7R4"/>
<proteinExistence type="predicted"/>
<reference evidence="1" key="1">
    <citation type="journal article" date="2020" name="Stud. Mycol.">
        <title>101 Dothideomycetes genomes: a test case for predicting lifestyles and emergence of pathogens.</title>
        <authorList>
            <person name="Haridas S."/>
            <person name="Albert R."/>
            <person name="Binder M."/>
            <person name="Bloem J."/>
            <person name="Labutti K."/>
            <person name="Salamov A."/>
            <person name="Andreopoulos B."/>
            <person name="Baker S."/>
            <person name="Barry K."/>
            <person name="Bills G."/>
            <person name="Bluhm B."/>
            <person name="Cannon C."/>
            <person name="Castanera R."/>
            <person name="Culley D."/>
            <person name="Daum C."/>
            <person name="Ezra D."/>
            <person name="Gonzalez J."/>
            <person name="Henrissat B."/>
            <person name="Kuo A."/>
            <person name="Liang C."/>
            <person name="Lipzen A."/>
            <person name="Lutzoni F."/>
            <person name="Magnuson J."/>
            <person name="Mondo S."/>
            <person name="Nolan M."/>
            <person name="Ohm R."/>
            <person name="Pangilinan J."/>
            <person name="Park H.-J."/>
            <person name="Ramirez L."/>
            <person name="Alfaro M."/>
            <person name="Sun H."/>
            <person name="Tritt A."/>
            <person name="Yoshinaga Y."/>
            <person name="Zwiers L.-H."/>
            <person name="Turgeon B."/>
            <person name="Goodwin S."/>
            <person name="Spatafora J."/>
            <person name="Crous P."/>
            <person name="Grigoriev I."/>
        </authorList>
    </citation>
    <scope>NUCLEOTIDE SEQUENCE</scope>
    <source>
        <strain evidence="1">CBS 161.51</strain>
    </source>
</reference>
<keyword evidence="2" id="KW-1185">Reference proteome</keyword>
<organism evidence="1 2">
    <name type="scientific">Clathrospora elynae</name>
    <dbReference type="NCBI Taxonomy" id="706981"/>
    <lineage>
        <taxon>Eukaryota</taxon>
        <taxon>Fungi</taxon>
        <taxon>Dikarya</taxon>
        <taxon>Ascomycota</taxon>
        <taxon>Pezizomycotina</taxon>
        <taxon>Dothideomycetes</taxon>
        <taxon>Pleosporomycetidae</taxon>
        <taxon>Pleosporales</taxon>
        <taxon>Diademaceae</taxon>
        <taxon>Clathrospora</taxon>
    </lineage>
</organism>